<evidence type="ECO:0000313" key="2">
    <source>
        <dbReference type="Proteomes" id="UP000054721"/>
    </source>
</evidence>
<comment type="caution">
    <text evidence="1">The sequence shown here is derived from an EMBL/GenBank/DDBJ whole genome shotgun (WGS) entry which is preliminary data.</text>
</comment>
<gene>
    <name evidence="1" type="ORF">T02_3873</name>
</gene>
<accession>A0A0V1KHG6</accession>
<sequence length="43" mass="5201">METRTIVLGIWQETVKNVKNEKLTWTWNVARKLTNKENEKIAW</sequence>
<reference evidence="1 2" key="1">
    <citation type="submission" date="2015-05" db="EMBL/GenBank/DDBJ databases">
        <title>Evolution of Trichinella species and genotypes.</title>
        <authorList>
            <person name="Korhonen P.K."/>
            <person name="Edoardo P."/>
            <person name="Giuseppe L.R."/>
            <person name="Gasser R.B."/>
        </authorList>
    </citation>
    <scope>NUCLEOTIDE SEQUENCE [LARGE SCALE GENOMIC DNA]</scope>
    <source>
        <strain evidence="1">ISS10</strain>
    </source>
</reference>
<organism evidence="1 2">
    <name type="scientific">Trichinella nativa</name>
    <dbReference type="NCBI Taxonomy" id="6335"/>
    <lineage>
        <taxon>Eukaryota</taxon>
        <taxon>Metazoa</taxon>
        <taxon>Ecdysozoa</taxon>
        <taxon>Nematoda</taxon>
        <taxon>Enoplea</taxon>
        <taxon>Dorylaimia</taxon>
        <taxon>Trichinellida</taxon>
        <taxon>Trichinellidae</taxon>
        <taxon>Trichinella</taxon>
    </lineage>
</organism>
<name>A0A0V1KHG6_9BILA</name>
<dbReference type="EMBL" id="JYDW01002490">
    <property type="protein sequence ID" value="KRZ46694.1"/>
    <property type="molecule type" value="Genomic_DNA"/>
</dbReference>
<proteinExistence type="predicted"/>
<dbReference type="AlphaFoldDB" id="A0A0V1KHG6"/>
<protein>
    <submittedName>
        <fullName evidence="1">Uncharacterized protein</fullName>
    </submittedName>
</protein>
<evidence type="ECO:0000313" key="1">
    <source>
        <dbReference type="EMBL" id="KRZ46694.1"/>
    </source>
</evidence>
<dbReference type="Proteomes" id="UP000054721">
    <property type="component" value="Unassembled WGS sequence"/>
</dbReference>
<keyword evidence="2" id="KW-1185">Reference proteome</keyword>